<dbReference type="CDD" id="cd06192">
    <property type="entry name" value="DHOD_e_trans_like"/>
    <property type="match status" value="1"/>
</dbReference>
<dbReference type="InterPro" id="IPR037117">
    <property type="entry name" value="Dihydroorotate_DH_ele_sf"/>
</dbReference>
<organism evidence="2 3">
    <name type="scientific">Herpetosiphon gulosus</name>
    <dbReference type="NCBI Taxonomy" id="1973496"/>
    <lineage>
        <taxon>Bacteria</taxon>
        <taxon>Bacillati</taxon>
        <taxon>Chloroflexota</taxon>
        <taxon>Chloroflexia</taxon>
        <taxon>Herpetosiphonales</taxon>
        <taxon>Herpetosiphonaceae</taxon>
        <taxon>Herpetosiphon</taxon>
    </lineage>
</organism>
<dbReference type="EMBL" id="BAABRU010000010">
    <property type="protein sequence ID" value="GAA5529268.1"/>
    <property type="molecule type" value="Genomic_DNA"/>
</dbReference>
<accession>A0ABP9X3X0</accession>
<sequence>MQTVILDQQQLNQHYGLLTVASPQLASAQPSQWAMLHHGLSNDPLLRSRAWIIATNRSSTATLALDLQDPLLASIARLPKGFELDCLGPLGRPLSSEGQKATLLIAEGNAIYSLLLYAQRVTETGSPVLLLASANDEMRVPPFVLPAEIEYLATTDDVLDLLESSAKLDAPLVWANRLLAAGSLDLASRLSQRIRRERYAWQQGFAAFIVDQAYPCGIGMCGGCWQPTRQQPKLLCSHGPALDLRELA</sequence>
<dbReference type="RefSeq" id="WP_345722880.1">
    <property type="nucleotide sequence ID" value="NZ_BAABRU010000010.1"/>
</dbReference>
<protein>
    <submittedName>
        <fullName evidence="2">Dihydroorotate dehydrogenase B (NAD(+)), electron transfer subunit</fullName>
    </submittedName>
</protein>
<feature type="domain" description="Dihydroorotate dehydrogenase electron transfer subunit iron-sulphur cluster binding" evidence="1">
    <location>
        <begin position="216"/>
        <end position="247"/>
    </location>
</feature>
<evidence type="ECO:0000313" key="2">
    <source>
        <dbReference type="EMBL" id="GAA5529268.1"/>
    </source>
</evidence>
<gene>
    <name evidence="2" type="primary">pyrK</name>
    <name evidence="2" type="ORF">Hgul01_03074</name>
</gene>
<reference evidence="2 3" key="1">
    <citation type="submission" date="2024-02" db="EMBL/GenBank/DDBJ databases">
        <title>Herpetosiphon gulosus NBRC 112829.</title>
        <authorList>
            <person name="Ichikawa N."/>
            <person name="Katano-Makiyama Y."/>
            <person name="Hidaka K."/>
        </authorList>
    </citation>
    <scope>NUCLEOTIDE SEQUENCE [LARGE SCALE GENOMIC DNA]</scope>
    <source>
        <strain evidence="2 3">NBRC 112829</strain>
    </source>
</reference>
<evidence type="ECO:0000259" key="1">
    <source>
        <dbReference type="Pfam" id="PF10418"/>
    </source>
</evidence>
<proteinExistence type="predicted"/>
<dbReference type="PANTHER" id="PTHR43513">
    <property type="entry name" value="DIHYDROOROTATE DEHYDROGENASE B (NAD(+)), ELECTRON TRANSFER SUBUNIT"/>
    <property type="match status" value="1"/>
</dbReference>
<dbReference type="PANTHER" id="PTHR43513:SF3">
    <property type="entry name" value="DIHYDROOROTATE DEHYDROGENASE B (NAD(+)), ELECTRON TRANSFER SUBUNIT-RELATED"/>
    <property type="match status" value="1"/>
</dbReference>
<keyword evidence="3" id="KW-1185">Reference proteome</keyword>
<dbReference type="InterPro" id="IPR019480">
    <property type="entry name" value="Dihydroorotate_DH_Fe-S-bd"/>
</dbReference>
<dbReference type="Gene3D" id="2.10.240.10">
    <property type="entry name" value="Dihydroorotate dehydrogenase, electron transfer subunit"/>
    <property type="match status" value="1"/>
</dbReference>
<dbReference type="Gene3D" id="2.40.30.10">
    <property type="entry name" value="Translation factors"/>
    <property type="match status" value="1"/>
</dbReference>
<name>A0ABP9X3X0_9CHLR</name>
<dbReference type="InterPro" id="IPR050353">
    <property type="entry name" value="PyrK_electron_transfer"/>
</dbReference>
<dbReference type="Proteomes" id="UP001428290">
    <property type="component" value="Unassembled WGS sequence"/>
</dbReference>
<evidence type="ECO:0000313" key="3">
    <source>
        <dbReference type="Proteomes" id="UP001428290"/>
    </source>
</evidence>
<dbReference type="Pfam" id="PF10418">
    <property type="entry name" value="DHODB_Fe-S_bind"/>
    <property type="match status" value="1"/>
</dbReference>
<comment type="caution">
    <text evidence="2">The sequence shown here is derived from an EMBL/GenBank/DDBJ whole genome shotgun (WGS) entry which is preliminary data.</text>
</comment>